<proteinExistence type="predicted"/>
<dbReference type="HOGENOM" id="CLU_193873_0_0_11"/>
<sequence>MIPFSILFLLLIVVIVMIRAFDLNPWQAFVCAALGFYVAQSNFSDTFQGILNQIFGIFSSIHL</sequence>
<dbReference type="OrthoDB" id="4332682at2"/>
<dbReference type="KEGG" id="fra:Francci3_0137"/>
<name>Q2JGR1_FRACC</name>
<dbReference type="AlphaFoldDB" id="Q2JGR1"/>
<keyword evidence="2" id="KW-1185">Reference proteome</keyword>
<protein>
    <submittedName>
        <fullName evidence="1">Uncharacterized protein</fullName>
    </submittedName>
</protein>
<organism evidence="1 2">
    <name type="scientific">Frankia casuarinae (strain DSM 45818 / CECT 9043 / HFP020203 / CcI3)</name>
    <dbReference type="NCBI Taxonomy" id="106370"/>
    <lineage>
        <taxon>Bacteria</taxon>
        <taxon>Bacillati</taxon>
        <taxon>Actinomycetota</taxon>
        <taxon>Actinomycetes</taxon>
        <taxon>Frankiales</taxon>
        <taxon>Frankiaceae</taxon>
        <taxon>Frankia</taxon>
    </lineage>
</organism>
<dbReference type="RefSeq" id="WP_011434612.1">
    <property type="nucleotide sequence ID" value="NC_007777.1"/>
</dbReference>
<accession>Q2JGR1</accession>
<dbReference type="Proteomes" id="UP000001937">
    <property type="component" value="Chromosome"/>
</dbReference>
<reference evidence="1 2" key="1">
    <citation type="journal article" date="2007" name="Genome Res.">
        <title>Genome characteristics of facultatively symbiotic Frankia sp. strains reflect host range and host plant biogeography.</title>
        <authorList>
            <person name="Normand P."/>
            <person name="Lapierre P."/>
            <person name="Tisa L.S."/>
            <person name="Gogarten J.P."/>
            <person name="Alloisio N."/>
            <person name="Bagnarol E."/>
            <person name="Bassi C.A."/>
            <person name="Berry A.M."/>
            <person name="Bickhart D.M."/>
            <person name="Choisne N."/>
            <person name="Couloux A."/>
            <person name="Cournoyer B."/>
            <person name="Cruveiller S."/>
            <person name="Daubin V."/>
            <person name="Demange N."/>
            <person name="Francino M.P."/>
            <person name="Goltsman E."/>
            <person name="Huang Y."/>
            <person name="Kopp O.R."/>
            <person name="Labarre L."/>
            <person name="Lapidus A."/>
            <person name="Lavire C."/>
            <person name="Marechal J."/>
            <person name="Martinez M."/>
            <person name="Mastronunzio J.E."/>
            <person name="Mullin B.C."/>
            <person name="Niemann J."/>
            <person name="Pujic P."/>
            <person name="Rawnsley T."/>
            <person name="Rouy Z."/>
            <person name="Schenowitz C."/>
            <person name="Sellstedt A."/>
            <person name="Tavares F."/>
            <person name="Tomkins J.P."/>
            <person name="Vallenet D."/>
            <person name="Valverde C."/>
            <person name="Wall L.G."/>
            <person name="Wang Y."/>
            <person name="Medigue C."/>
            <person name="Benson D.R."/>
        </authorList>
    </citation>
    <scope>NUCLEOTIDE SEQUENCE [LARGE SCALE GENOMIC DNA]</scope>
    <source>
        <strain evidence="2">DSM 45818 / CECT 9043 / CcI3</strain>
    </source>
</reference>
<dbReference type="EMBL" id="CP000249">
    <property type="protein sequence ID" value="ABD09531.1"/>
    <property type="molecule type" value="Genomic_DNA"/>
</dbReference>
<evidence type="ECO:0000313" key="1">
    <source>
        <dbReference type="EMBL" id="ABD09531.1"/>
    </source>
</evidence>
<evidence type="ECO:0000313" key="2">
    <source>
        <dbReference type="Proteomes" id="UP000001937"/>
    </source>
</evidence>
<dbReference type="STRING" id="106370.Francci3_0137"/>
<gene>
    <name evidence="1" type="ordered locus">Francci3_0137</name>
</gene>